<dbReference type="PANTHER" id="PTHR30595:SF6">
    <property type="entry name" value="SCHLAFEN ALBA-2 DOMAIN-CONTAINING PROTEIN"/>
    <property type="match status" value="1"/>
</dbReference>
<dbReference type="Gene3D" id="3.30.950.30">
    <property type="entry name" value="Schlafen, AAA domain"/>
    <property type="match status" value="1"/>
</dbReference>
<keyword evidence="2" id="KW-0547">Nucleotide-binding</keyword>
<dbReference type="InterPro" id="IPR038475">
    <property type="entry name" value="RecG_C_sf"/>
</dbReference>
<gene>
    <name evidence="2" type="ORF">GGR06_004055</name>
</gene>
<dbReference type="RefSeq" id="WP_052517292.1">
    <property type="nucleotide sequence ID" value="NZ_JACIER010000024.1"/>
</dbReference>
<dbReference type="GO" id="GO:0016787">
    <property type="term" value="F:hydrolase activity"/>
    <property type="evidence" value="ECO:0007669"/>
    <property type="project" value="UniProtKB-KW"/>
</dbReference>
<sequence length="512" mass="58680">MALPINISDLINSHTVESVRIEFKKGWNPEEIIHSLCAFANDINEYGSGYIIVGIEEKDGSPILPPLGLLQEQIDSIQKKFIELCNLLRPKLFPIIEPVEFMGKFIVVIWITTGEERPYSAPITFGKNTQYKMYVRQGSTTIPTTPLLENRLRELSAYRHFDDRINTKANIDDFDLGLIQAYLQEIKSNLYSETLKLSLSEIALKMQIARKYGENIYPLNVGLLLFCKEPHEFFEGCKTNLVEFEDESGTKYSEKTFIGPIHVQIREIMSYLNSNIIKQFTYKSSTKSEIDKFFNYPYQALEELVVNSLYHRCYENPTPNEIRIYKSFKKGVTNAAEIDDSRRIEILSYPGPLPPIDEKALIQLKITARNYRNIKLGDWLKNLRLAEKYATGIPTIVNALASNGSPIPVLSTDEARSFFLAVIRINENTPIEVDEDILEIERIPLSNIQQEILEKLLNEPSVEDEIIKELTDEVKKDIEYLLDKKLISSKKMGDIVLYHITSSGVESLKQSF</sequence>
<dbReference type="Pfam" id="PF13749">
    <property type="entry name" value="HATPase_c_4"/>
    <property type="match status" value="1"/>
</dbReference>
<keyword evidence="2" id="KW-0347">Helicase</keyword>
<evidence type="ECO:0000259" key="1">
    <source>
        <dbReference type="Pfam" id="PF04326"/>
    </source>
</evidence>
<dbReference type="EC" id="3.6.4.12" evidence="2"/>
<evidence type="ECO:0000313" key="2">
    <source>
        <dbReference type="EMBL" id="MBB4046224.1"/>
    </source>
</evidence>
<dbReference type="PANTHER" id="PTHR30595">
    <property type="entry name" value="GLPR-RELATED TRANSCRIPTIONAL REPRESSOR"/>
    <property type="match status" value="1"/>
</dbReference>
<protein>
    <submittedName>
        <fullName evidence="2">ATP-dependent DNA helicase RecG</fullName>
        <ecNumber evidence="2">3.6.4.12</ecNumber>
    </submittedName>
</protein>
<keyword evidence="2" id="KW-0378">Hydrolase</keyword>
<reference evidence="2" key="1">
    <citation type="submission" date="2020-08" db="EMBL/GenBank/DDBJ databases">
        <title>Genomic Encyclopedia of Type Strains, Phase IV (KMG-IV): sequencing the most valuable type-strain genomes for metagenomic binning, comparative biology and taxonomic classification.</title>
        <authorList>
            <person name="Goeker M."/>
        </authorList>
    </citation>
    <scope>NUCLEOTIDE SEQUENCE [LARGE SCALE GENOMIC DNA]</scope>
    <source>
        <strain evidence="2">DSM 105720</strain>
    </source>
</reference>
<feature type="domain" description="Schlafen AlbA-2" evidence="1">
    <location>
        <begin position="17"/>
        <end position="143"/>
    </location>
</feature>
<keyword evidence="2" id="KW-0067">ATP-binding</keyword>
<keyword evidence="3" id="KW-1185">Reference proteome</keyword>
<proteinExistence type="predicted"/>
<dbReference type="InterPro" id="IPR038461">
    <property type="entry name" value="Schlafen_AlbA_2_dom_sf"/>
</dbReference>
<dbReference type="Gene3D" id="3.30.565.60">
    <property type="match status" value="1"/>
</dbReference>
<dbReference type="InterPro" id="IPR007421">
    <property type="entry name" value="Schlafen_AlbA_2_dom"/>
</dbReference>
<dbReference type="GO" id="GO:0003678">
    <property type="term" value="F:DNA helicase activity"/>
    <property type="evidence" value="ECO:0007669"/>
    <property type="project" value="UniProtKB-EC"/>
</dbReference>
<comment type="caution">
    <text evidence="2">The sequence shown here is derived from an EMBL/GenBank/DDBJ whole genome shotgun (WGS) entry which is preliminary data.</text>
</comment>
<dbReference type="AlphaFoldDB" id="A0A840D9V8"/>
<accession>A0A840D9V8</accession>
<dbReference type="Proteomes" id="UP000560658">
    <property type="component" value="Unassembled WGS sequence"/>
</dbReference>
<name>A0A840D9V8_9BACE</name>
<organism evidence="2 3">
    <name type="scientific">Bacteroides reticulotermitis</name>
    <dbReference type="NCBI Taxonomy" id="1133319"/>
    <lineage>
        <taxon>Bacteria</taxon>
        <taxon>Pseudomonadati</taxon>
        <taxon>Bacteroidota</taxon>
        <taxon>Bacteroidia</taxon>
        <taxon>Bacteroidales</taxon>
        <taxon>Bacteroidaceae</taxon>
        <taxon>Bacteroides</taxon>
    </lineage>
</organism>
<dbReference type="EMBL" id="JACIER010000024">
    <property type="protein sequence ID" value="MBB4046224.1"/>
    <property type="molecule type" value="Genomic_DNA"/>
</dbReference>
<dbReference type="Pfam" id="PF04326">
    <property type="entry name" value="SLFN_AlbA_2"/>
    <property type="match status" value="1"/>
</dbReference>
<evidence type="ECO:0000313" key="3">
    <source>
        <dbReference type="Proteomes" id="UP000560658"/>
    </source>
</evidence>